<feature type="domain" description="ATP-grasp" evidence="2">
    <location>
        <begin position="145"/>
        <end position="342"/>
    </location>
</feature>
<name>A0A197ZYS2_9BACL</name>
<dbReference type="Proteomes" id="UP000078454">
    <property type="component" value="Unassembled WGS sequence"/>
</dbReference>
<evidence type="ECO:0000259" key="2">
    <source>
        <dbReference type="PROSITE" id="PS50975"/>
    </source>
</evidence>
<dbReference type="STRING" id="1850517.A8708_13210"/>
<dbReference type="SUPFAM" id="SSF56059">
    <property type="entry name" value="Glutathione synthetase ATP-binding domain-like"/>
    <property type="match status" value="1"/>
</dbReference>
<keyword evidence="1" id="KW-0547">Nucleotide-binding</keyword>
<dbReference type="GO" id="GO:0005524">
    <property type="term" value="F:ATP binding"/>
    <property type="evidence" value="ECO:0007669"/>
    <property type="project" value="UniProtKB-UniRule"/>
</dbReference>
<gene>
    <name evidence="3" type="ORF">A8708_13210</name>
</gene>
<dbReference type="RefSeq" id="WP_068669884.1">
    <property type="nucleotide sequence ID" value="NZ_LYPB01000090.1"/>
</dbReference>
<evidence type="ECO:0000313" key="4">
    <source>
        <dbReference type="Proteomes" id="UP000078454"/>
    </source>
</evidence>
<evidence type="ECO:0000256" key="1">
    <source>
        <dbReference type="PROSITE-ProRule" id="PRU00409"/>
    </source>
</evidence>
<comment type="caution">
    <text evidence="3">The sequence shown here is derived from an EMBL/GenBank/DDBJ whole genome shotgun (WGS) entry which is preliminary data.</text>
</comment>
<dbReference type="InterPro" id="IPR011761">
    <property type="entry name" value="ATP-grasp"/>
</dbReference>
<proteinExistence type="predicted"/>
<protein>
    <recommendedName>
        <fullName evidence="2">ATP-grasp domain-containing protein</fullName>
    </recommendedName>
</protein>
<organism evidence="3 4">
    <name type="scientific">Paenibacillus oryzisoli</name>
    <dbReference type="NCBI Taxonomy" id="1850517"/>
    <lineage>
        <taxon>Bacteria</taxon>
        <taxon>Bacillati</taxon>
        <taxon>Bacillota</taxon>
        <taxon>Bacilli</taxon>
        <taxon>Bacillales</taxon>
        <taxon>Paenibacillaceae</taxon>
        <taxon>Paenibacillus</taxon>
    </lineage>
</organism>
<keyword evidence="1" id="KW-0067">ATP-binding</keyword>
<evidence type="ECO:0000313" key="3">
    <source>
        <dbReference type="EMBL" id="OAS14349.1"/>
    </source>
</evidence>
<dbReference type="PROSITE" id="PS50975">
    <property type="entry name" value="ATP_GRASP"/>
    <property type="match status" value="1"/>
</dbReference>
<reference evidence="3 4" key="1">
    <citation type="submission" date="2016-05" db="EMBL/GenBank/DDBJ databases">
        <title>Paenibacillus sp. 1ZS3-15 nov., isolated from the rhizosphere soil.</title>
        <authorList>
            <person name="Zhang X.X."/>
            <person name="Zhang J."/>
        </authorList>
    </citation>
    <scope>NUCLEOTIDE SEQUENCE [LARGE SCALE GENOMIC DNA]</scope>
    <source>
        <strain evidence="3 4">1ZS3-15</strain>
    </source>
</reference>
<keyword evidence="4" id="KW-1185">Reference proteome</keyword>
<dbReference type="OrthoDB" id="20966at2"/>
<accession>A0A197ZYS2</accession>
<dbReference type="AlphaFoldDB" id="A0A197ZYS2"/>
<dbReference type="GO" id="GO:0046872">
    <property type="term" value="F:metal ion binding"/>
    <property type="evidence" value="ECO:0007669"/>
    <property type="project" value="InterPro"/>
</dbReference>
<dbReference type="EMBL" id="LYPB01000090">
    <property type="protein sequence ID" value="OAS14349.1"/>
    <property type="molecule type" value="Genomic_DNA"/>
</dbReference>
<sequence length="432" mass="48903">MESLRETKSPLALSGVFNAERFWREQGLSKLPQVADKQAERIVGLMDELMFSLSRSGDYVLTSQPMHGAHLDYLASIGFDFTNVICDTADENMDMMNLPKLPFNCTFNSFAVLPHHKQLSELLGIVYSEPENEIIRWVNGKHYSTDMRSRLGIPNPARIATSSEELQEMALEMLKEGPMLIKDDYGVSGKGIIHVCEESVLRRIASFLAAQEKKGCHTRLILEPLLPKTLDFSTLFHLSEKGDFRLVSVQQMINRDFAFRGIVTPNDAFHMELEAIGYLELMEQIGKSMYADGYWGDVCVDSMRLEGNEWMPIVEINARKSMSHMKNGIDAFVARHGMQSMLTYYSISYTHEPSYEQILDCLRREKLLWDPKCGMPGIVPLSANTLLAGSALNVPGKGRLYAAIVYRMEEECLVVETRLQEIFAELGLHILN</sequence>